<sequence>MTRSGIKIDQTKSSAMLRIIYFPYYYLIKYNLRMNVSGIYTNQCSLPKGSVDIRVDRQRSNTLLVTKSSLQDNLCFLQIRVFELSVKNLFHLLGRLIDKANTQMPHRLSGSRLTLVWLLSMVFGLVKLLRTIQTKKSLKIKGS</sequence>
<feature type="transmembrane region" description="Helical" evidence="1">
    <location>
        <begin position="114"/>
        <end position="132"/>
    </location>
</feature>
<keyword evidence="3" id="KW-1185">Reference proteome</keyword>
<reference evidence="2" key="2">
    <citation type="submission" date="2023-02" db="EMBL/GenBank/DDBJ databases">
        <authorList>
            <consortium name="DOE Joint Genome Institute"/>
            <person name="Mondo S.J."/>
            <person name="Chang Y."/>
            <person name="Wang Y."/>
            <person name="Ahrendt S."/>
            <person name="Andreopoulos W."/>
            <person name="Barry K."/>
            <person name="Beard J."/>
            <person name="Benny G.L."/>
            <person name="Blankenship S."/>
            <person name="Bonito G."/>
            <person name="Cuomo C."/>
            <person name="Desiro A."/>
            <person name="Gervers K.A."/>
            <person name="Hundley H."/>
            <person name="Kuo A."/>
            <person name="LaButti K."/>
            <person name="Lang B.F."/>
            <person name="Lipzen A."/>
            <person name="O'Donnell K."/>
            <person name="Pangilinan J."/>
            <person name="Reynolds N."/>
            <person name="Sandor L."/>
            <person name="Smith M.W."/>
            <person name="Tsang A."/>
            <person name="Grigoriev I.V."/>
            <person name="Stajich J.E."/>
            <person name="Spatafora J.W."/>
        </authorList>
    </citation>
    <scope>NUCLEOTIDE SEQUENCE</scope>
    <source>
        <strain evidence="2">RSA 2281</strain>
    </source>
</reference>
<organism evidence="2 3">
    <name type="scientific">Phascolomyces articulosus</name>
    <dbReference type="NCBI Taxonomy" id="60185"/>
    <lineage>
        <taxon>Eukaryota</taxon>
        <taxon>Fungi</taxon>
        <taxon>Fungi incertae sedis</taxon>
        <taxon>Mucoromycota</taxon>
        <taxon>Mucoromycotina</taxon>
        <taxon>Mucoromycetes</taxon>
        <taxon>Mucorales</taxon>
        <taxon>Lichtheimiaceae</taxon>
        <taxon>Phascolomyces</taxon>
    </lineage>
</organism>
<keyword evidence="1" id="KW-0812">Transmembrane</keyword>
<name>A0AAD5KC16_9FUNG</name>
<evidence type="ECO:0000313" key="2">
    <source>
        <dbReference type="EMBL" id="KAI9266612.1"/>
    </source>
</evidence>
<evidence type="ECO:0000256" key="1">
    <source>
        <dbReference type="SAM" id="Phobius"/>
    </source>
</evidence>
<gene>
    <name evidence="2" type="ORF">BDA99DRAFT_536033</name>
</gene>
<evidence type="ECO:0000313" key="3">
    <source>
        <dbReference type="Proteomes" id="UP001209540"/>
    </source>
</evidence>
<reference evidence="2" key="1">
    <citation type="journal article" date="2022" name="IScience">
        <title>Evolution of zygomycete secretomes and the origins of terrestrial fungal ecologies.</title>
        <authorList>
            <person name="Chang Y."/>
            <person name="Wang Y."/>
            <person name="Mondo S."/>
            <person name="Ahrendt S."/>
            <person name="Andreopoulos W."/>
            <person name="Barry K."/>
            <person name="Beard J."/>
            <person name="Benny G.L."/>
            <person name="Blankenship S."/>
            <person name="Bonito G."/>
            <person name="Cuomo C."/>
            <person name="Desiro A."/>
            <person name="Gervers K.A."/>
            <person name="Hundley H."/>
            <person name="Kuo A."/>
            <person name="LaButti K."/>
            <person name="Lang B.F."/>
            <person name="Lipzen A."/>
            <person name="O'Donnell K."/>
            <person name="Pangilinan J."/>
            <person name="Reynolds N."/>
            <person name="Sandor L."/>
            <person name="Smith M.E."/>
            <person name="Tsang A."/>
            <person name="Grigoriev I.V."/>
            <person name="Stajich J.E."/>
            <person name="Spatafora J.W."/>
        </authorList>
    </citation>
    <scope>NUCLEOTIDE SEQUENCE</scope>
    <source>
        <strain evidence="2">RSA 2281</strain>
    </source>
</reference>
<keyword evidence="1" id="KW-0472">Membrane</keyword>
<dbReference type="EMBL" id="JAIXMP010000010">
    <property type="protein sequence ID" value="KAI9266612.1"/>
    <property type="molecule type" value="Genomic_DNA"/>
</dbReference>
<protein>
    <submittedName>
        <fullName evidence="2">Uncharacterized protein</fullName>
    </submittedName>
</protein>
<comment type="caution">
    <text evidence="2">The sequence shown here is derived from an EMBL/GenBank/DDBJ whole genome shotgun (WGS) entry which is preliminary data.</text>
</comment>
<dbReference type="Proteomes" id="UP001209540">
    <property type="component" value="Unassembled WGS sequence"/>
</dbReference>
<dbReference type="AlphaFoldDB" id="A0AAD5KC16"/>
<proteinExistence type="predicted"/>
<accession>A0AAD5KC16</accession>
<keyword evidence="1" id="KW-1133">Transmembrane helix</keyword>